<evidence type="ECO:0000259" key="6">
    <source>
        <dbReference type="PROSITE" id="PS50250"/>
    </source>
</evidence>
<feature type="region of interest" description="Disordered" evidence="5">
    <location>
        <begin position="1"/>
        <end position="21"/>
    </location>
</feature>
<evidence type="ECO:0000313" key="7">
    <source>
        <dbReference type="EMBL" id="MDE51460.1"/>
    </source>
</evidence>
<comment type="function">
    <text evidence="4">Component of the eukaryotic translation initiation factor 3 (eIF-3) complex, which is involved in protein synthesis of a specialized repertoire of mRNAs and, together with other initiation factors, stimulates binding of mRNA and methionyl-tRNAi to the 40S ribosome. The eIF-3 complex specifically targets and initiates translation of a subset of mRNAs involved in cell proliferation.</text>
</comment>
<keyword evidence="1 4" id="KW-0963">Cytoplasm</keyword>
<proteinExistence type="inferred from homology"/>
<organism evidence="7">
    <name type="scientific">Aceria tosichella</name>
    <name type="common">wheat curl mite</name>
    <dbReference type="NCBI Taxonomy" id="561515"/>
    <lineage>
        <taxon>Eukaryota</taxon>
        <taxon>Metazoa</taxon>
        <taxon>Ecdysozoa</taxon>
        <taxon>Arthropoda</taxon>
        <taxon>Chelicerata</taxon>
        <taxon>Arachnida</taxon>
        <taxon>Acari</taxon>
        <taxon>Acariformes</taxon>
        <taxon>Trombidiformes</taxon>
        <taxon>Prostigmata</taxon>
        <taxon>Eupodina</taxon>
        <taxon>Eriophyoidea</taxon>
        <taxon>Eriophyidae</taxon>
        <taxon>Eriophyinae</taxon>
        <taxon>Aceriini</taxon>
        <taxon>Aceria</taxon>
    </lineage>
</organism>
<comment type="subunit">
    <text evidence="4">Component of the eukaryotic translation initiation factor 3 (eIF-3) complex.</text>
</comment>
<name>A0A6G1SNI8_9ACAR</name>
<evidence type="ECO:0000256" key="4">
    <source>
        <dbReference type="HAMAP-Rule" id="MF_03011"/>
    </source>
</evidence>
<evidence type="ECO:0000256" key="3">
    <source>
        <dbReference type="ARBA" id="ARBA00022917"/>
    </source>
</evidence>
<dbReference type="GO" id="GO:0016282">
    <property type="term" value="C:eukaryotic 43S preinitiation complex"/>
    <property type="evidence" value="ECO:0007669"/>
    <property type="project" value="UniProtKB-UniRule"/>
</dbReference>
<sequence>MYDNGMDDDDAYPHDGGEMDEVEEQVPGPVMDFLIRLKNGIEQNNLVALQYLYDEAFPELTAQFYENKPWPNIKMATELVRGQFNFGILYGELHYRHIYAKLQPSRNVRCDSYFNYCHLFNFIVSAQQPINLQLPHKWMWDIIDEFIYQFQNCSLLRMRTGKNAPKPEEMQELERIWNVHSVLNVLHSLIDKSNIIEQLKVVNSGGDPTEAGGEFGNHPLYRMLGYYSLIGLLRLHSLLGDYHRAIRGLENVDLNKQMMRNLSFVKAVACQTTTYYYVGFAYMMMRRYSDAIRTCTNLLVYLQRSKPPTNQHHKTFQQELVEKQTDQMYVMLALCLALHPQRIDESVTTQMQEKFGEMYAKLQRGDVAEFEKQFQFVCPKFVSAVPATFDADGNYIESAVPKHEPVKQQLSIFMEEVTQQLPLLVIRSYLKLYKTMSIEKLAGFLDVEQEKLEESLLCFKHKKQSMVCQKDSPSALDGELMSGSDVDFYIDRDMIHIADTKVARRYGDYFMRQIHKFEDLYKVVKNIRV</sequence>
<gene>
    <name evidence="7" type="primary">eif3l</name>
    <name evidence="7" type="ORF">g.16004</name>
</gene>
<protein>
    <recommendedName>
        <fullName evidence="4">Eukaryotic translation initiation factor 3 subunit L</fullName>
        <shortName evidence="4">eIF3l</shortName>
    </recommendedName>
</protein>
<comment type="similarity">
    <text evidence="4">Belongs to the eIF-3 subunit L family.</text>
</comment>
<dbReference type="PANTHER" id="PTHR13242:SF0">
    <property type="entry name" value="EUKARYOTIC TRANSLATION INITIATION FACTOR 3 SUBUNIT L"/>
    <property type="match status" value="1"/>
</dbReference>
<feature type="domain" description="PCI" evidence="6">
    <location>
        <begin position="290"/>
        <end position="504"/>
    </location>
</feature>
<keyword evidence="3 4" id="KW-0648">Protein biosynthesis</keyword>
<dbReference type="EMBL" id="GGYP01006689">
    <property type="protein sequence ID" value="MDE51460.1"/>
    <property type="molecule type" value="Transcribed_RNA"/>
</dbReference>
<dbReference type="Pfam" id="PF10255">
    <property type="entry name" value="Paf67"/>
    <property type="match status" value="1"/>
</dbReference>
<comment type="subcellular location">
    <subcellularLocation>
        <location evidence="4">Cytoplasm</location>
    </subcellularLocation>
</comment>
<dbReference type="GO" id="GO:0033290">
    <property type="term" value="C:eukaryotic 48S preinitiation complex"/>
    <property type="evidence" value="ECO:0007669"/>
    <property type="project" value="UniProtKB-UniRule"/>
</dbReference>
<evidence type="ECO:0000256" key="2">
    <source>
        <dbReference type="ARBA" id="ARBA00022540"/>
    </source>
</evidence>
<dbReference type="AlphaFoldDB" id="A0A6G1SNI8"/>
<feature type="compositionally biased region" description="Acidic residues" evidence="5">
    <location>
        <begin position="1"/>
        <end position="10"/>
    </location>
</feature>
<dbReference type="HAMAP" id="MF_03011">
    <property type="entry name" value="eIF3l"/>
    <property type="match status" value="1"/>
</dbReference>
<keyword evidence="2 4" id="KW-0396">Initiation factor</keyword>
<dbReference type="GO" id="GO:0001732">
    <property type="term" value="P:formation of cytoplasmic translation initiation complex"/>
    <property type="evidence" value="ECO:0007669"/>
    <property type="project" value="UniProtKB-UniRule"/>
</dbReference>
<dbReference type="GO" id="GO:0005852">
    <property type="term" value="C:eukaryotic translation initiation factor 3 complex"/>
    <property type="evidence" value="ECO:0007669"/>
    <property type="project" value="UniProtKB-UniRule"/>
</dbReference>
<evidence type="ECO:0000256" key="1">
    <source>
        <dbReference type="ARBA" id="ARBA00022490"/>
    </source>
</evidence>
<dbReference type="InterPro" id="IPR019382">
    <property type="entry name" value="eIF3l"/>
</dbReference>
<accession>A0A6G1SNI8</accession>
<dbReference type="PANTHER" id="PTHR13242">
    <property type="entry name" value="EUKARYOTIC TRANSLATION INITIATION FACTOR 3"/>
    <property type="match status" value="1"/>
</dbReference>
<evidence type="ECO:0000256" key="5">
    <source>
        <dbReference type="SAM" id="MobiDB-lite"/>
    </source>
</evidence>
<dbReference type="InterPro" id="IPR000717">
    <property type="entry name" value="PCI_dom"/>
</dbReference>
<dbReference type="GO" id="GO:0003743">
    <property type="term" value="F:translation initiation factor activity"/>
    <property type="evidence" value="ECO:0007669"/>
    <property type="project" value="UniProtKB-UniRule"/>
</dbReference>
<dbReference type="PROSITE" id="PS50250">
    <property type="entry name" value="PCI"/>
    <property type="match status" value="1"/>
</dbReference>
<reference evidence="7" key="1">
    <citation type="submission" date="2018-10" db="EMBL/GenBank/DDBJ databases">
        <title>Transcriptome assembly of Aceria tosichella (Wheat curl mite) Type 2.</title>
        <authorList>
            <person name="Scully E.D."/>
            <person name="Geib S.M."/>
            <person name="Palmer N.A."/>
            <person name="Gupta A.K."/>
            <person name="Sarath G."/>
            <person name="Tatineni S."/>
        </authorList>
    </citation>
    <scope>NUCLEOTIDE SEQUENCE</scope>
    <source>
        <strain evidence="7">LincolnNE</strain>
    </source>
</reference>